<dbReference type="PROSITE" id="PS50095">
    <property type="entry name" value="PLAT"/>
    <property type="match status" value="1"/>
</dbReference>
<keyword evidence="2" id="KW-0812">Transmembrane</keyword>
<evidence type="ECO:0000256" key="2">
    <source>
        <dbReference type="SAM" id="Phobius"/>
    </source>
</evidence>
<dbReference type="GO" id="GO:0016020">
    <property type="term" value="C:membrane"/>
    <property type="evidence" value="ECO:0007669"/>
    <property type="project" value="TreeGrafter"/>
</dbReference>
<protein>
    <submittedName>
        <fullName evidence="4">Polycystic kidney disease protein 1-like 2</fullName>
    </submittedName>
</protein>
<keyword evidence="2" id="KW-1133">Transmembrane helix</keyword>
<dbReference type="EMBL" id="GBHO01042710">
    <property type="protein sequence ID" value="JAG00894.1"/>
    <property type="molecule type" value="Transcribed_RNA"/>
</dbReference>
<name>A0A0A9VZ60_LYGHE</name>
<evidence type="ECO:0000259" key="3">
    <source>
        <dbReference type="PROSITE" id="PS50095"/>
    </source>
</evidence>
<accession>A0A0A9VZ60</accession>
<dbReference type="GO" id="GO:0005262">
    <property type="term" value="F:calcium channel activity"/>
    <property type="evidence" value="ECO:0007669"/>
    <property type="project" value="TreeGrafter"/>
</dbReference>
<sequence length="206" mass="24147">MLLSHGYRPSYFEMMEEQPVDKLQYEFKFHNNDPVYDSDFYITFISHQQPIYQFEVKVTIVRCVIYISDEWEAQKCKFMRLVKSGGEYTATCHCYHLSTITADFVVPKPDLKLAQDFSFIRTILDNFYVAVTMLSVLLMYFCLLIWGKRKDAFDHKTRSVIFLQDNFPGEIHPYIVVVWTGKRIRSGTSSKVAIKIFGSDGTTRPR</sequence>
<comment type="caution">
    <text evidence="1">Lacks conserved residue(s) required for the propagation of feature annotation.</text>
</comment>
<gene>
    <name evidence="4" type="primary">Pkd1l2_1</name>
    <name evidence="4" type="ORF">CM83_16668</name>
</gene>
<dbReference type="PANTHER" id="PTHR10877">
    <property type="entry name" value="POLYCYSTIN FAMILY MEMBER"/>
    <property type="match status" value="1"/>
</dbReference>
<reference evidence="4" key="1">
    <citation type="journal article" date="2014" name="PLoS ONE">
        <title>Transcriptome-Based Identification of ABC Transporters in the Western Tarnished Plant Bug Lygus hesperus.</title>
        <authorList>
            <person name="Hull J.J."/>
            <person name="Chaney K."/>
            <person name="Geib S.M."/>
            <person name="Fabrick J.A."/>
            <person name="Brent C.S."/>
            <person name="Walsh D."/>
            <person name="Lavine L.C."/>
        </authorList>
    </citation>
    <scope>NUCLEOTIDE SEQUENCE</scope>
</reference>
<feature type="non-terminal residue" evidence="4">
    <location>
        <position position="206"/>
    </location>
</feature>
<reference evidence="4" key="2">
    <citation type="submission" date="2014-07" db="EMBL/GenBank/DDBJ databases">
        <authorList>
            <person name="Hull J."/>
        </authorList>
    </citation>
    <scope>NUCLEOTIDE SEQUENCE</scope>
</reference>
<proteinExistence type="predicted"/>
<dbReference type="InterPro" id="IPR001024">
    <property type="entry name" value="PLAT/LH2_dom"/>
</dbReference>
<evidence type="ECO:0000313" key="4">
    <source>
        <dbReference type="EMBL" id="JAG00894.1"/>
    </source>
</evidence>
<dbReference type="PANTHER" id="PTHR10877:SF183">
    <property type="entry name" value="AT14535P-RELATED"/>
    <property type="match status" value="1"/>
</dbReference>
<dbReference type="SUPFAM" id="SSF49723">
    <property type="entry name" value="Lipase/lipooxygenase domain (PLAT/LH2 domain)"/>
    <property type="match status" value="1"/>
</dbReference>
<feature type="transmembrane region" description="Helical" evidence="2">
    <location>
        <begin position="127"/>
        <end position="146"/>
    </location>
</feature>
<dbReference type="GO" id="GO:0050982">
    <property type="term" value="P:detection of mechanical stimulus"/>
    <property type="evidence" value="ECO:0007669"/>
    <property type="project" value="TreeGrafter"/>
</dbReference>
<dbReference type="Gene3D" id="2.60.60.20">
    <property type="entry name" value="PLAT/LH2 domain"/>
    <property type="match status" value="1"/>
</dbReference>
<keyword evidence="2" id="KW-0472">Membrane</keyword>
<evidence type="ECO:0000256" key="1">
    <source>
        <dbReference type="PROSITE-ProRule" id="PRU00152"/>
    </source>
</evidence>
<dbReference type="InterPro" id="IPR051223">
    <property type="entry name" value="Polycystin"/>
</dbReference>
<dbReference type="InterPro" id="IPR036392">
    <property type="entry name" value="PLAT/LH2_dom_sf"/>
</dbReference>
<feature type="domain" description="PLAT" evidence="3">
    <location>
        <begin position="172"/>
        <end position="206"/>
    </location>
</feature>
<dbReference type="AlphaFoldDB" id="A0A0A9VZ60"/>
<organism evidence="4">
    <name type="scientific">Lygus hesperus</name>
    <name type="common">Western plant bug</name>
    <dbReference type="NCBI Taxonomy" id="30085"/>
    <lineage>
        <taxon>Eukaryota</taxon>
        <taxon>Metazoa</taxon>
        <taxon>Ecdysozoa</taxon>
        <taxon>Arthropoda</taxon>
        <taxon>Hexapoda</taxon>
        <taxon>Insecta</taxon>
        <taxon>Pterygota</taxon>
        <taxon>Neoptera</taxon>
        <taxon>Paraneoptera</taxon>
        <taxon>Hemiptera</taxon>
        <taxon>Heteroptera</taxon>
        <taxon>Panheteroptera</taxon>
        <taxon>Cimicomorpha</taxon>
        <taxon>Miridae</taxon>
        <taxon>Mirini</taxon>
        <taxon>Lygus</taxon>
    </lineage>
</organism>